<accession>A0AA38MG60</accession>
<name>A0AA38MG60_9CUCU</name>
<dbReference type="Proteomes" id="UP001168821">
    <property type="component" value="Unassembled WGS sequence"/>
</dbReference>
<dbReference type="EMBL" id="JALNTZ010000004">
    <property type="protein sequence ID" value="KAJ3655342.1"/>
    <property type="molecule type" value="Genomic_DNA"/>
</dbReference>
<proteinExistence type="predicted"/>
<organism evidence="2 3">
    <name type="scientific">Zophobas morio</name>
    <dbReference type="NCBI Taxonomy" id="2755281"/>
    <lineage>
        <taxon>Eukaryota</taxon>
        <taxon>Metazoa</taxon>
        <taxon>Ecdysozoa</taxon>
        <taxon>Arthropoda</taxon>
        <taxon>Hexapoda</taxon>
        <taxon>Insecta</taxon>
        <taxon>Pterygota</taxon>
        <taxon>Neoptera</taxon>
        <taxon>Endopterygota</taxon>
        <taxon>Coleoptera</taxon>
        <taxon>Polyphaga</taxon>
        <taxon>Cucujiformia</taxon>
        <taxon>Tenebrionidae</taxon>
        <taxon>Zophobas</taxon>
    </lineage>
</organism>
<evidence type="ECO:0000313" key="1">
    <source>
        <dbReference type="EMBL" id="KAJ3650002.1"/>
    </source>
</evidence>
<dbReference type="EMBL" id="JALNTZ010000006">
    <property type="protein sequence ID" value="KAJ3650002.1"/>
    <property type="molecule type" value="Genomic_DNA"/>
</dbReference>
<evidence type="ECO:0000313" key="2">
    <source>
        <dbReference type="EMBL" id="KAJ3655342.1"/>
    </source>
</evidence>
<reference evidence="2" key="1">
    <citation type="journal article" date="2023" name="G3 (Bethesda)">
        <title>Whole genome assemblies of Zophobas morio and Tenebrio molitor.</title>
        <authorList>
            <person name="Kaur S."/>
            <person name="Stinson S.A."/>
            <person name="diCenzo G.C."/>
        </authorList>
    </citation>
    <scope>NUCLEOTIDE SEQUENCE</scope>
    <source>
        <strain evidence="2">QUZm001</strain>
    </source>
</reference>
<dbReference type="AlphaFoldDB" id="A0AA38MG60"/>
<evidence type="ECO:0000313" key="3">
    <source>
        <dbReference type="Proteomes" id="UP001168821"/>
    </source>
</evidence>
<keyword evidence="3" id="KW-1185">Reference proteome</keyword>
<gene>
    <name evidence="2" type="ORF">Zmor_014476</name>
    <name evidence="1" type="ORF">Zmor_021715</name>
</gene>
<sequence length="129" mass="15298">MLREKEWPNITVEKIWKQVGGSKRGKRPGRNGLVNDVWTFRTDDLIERLCEIMNEMWKSKGLLESGDKDKYVQWRVYFLFEVVGVCGMEEFEQFSCIYITYNKLLLLLQNRLLAYMPILNEKRSVAIAK</sequence>
<comment type="caution">
    <text evidence="2">The sequence shown here is derived from an EMBL/GenBank/DDBJ whole genome shotgun (WGS) entry which is preliminary data.</text>
</comment>
<protein>
    <submittedName>
        <fullName evidence="2">Uncharacterized protein</fullName>
    </submittedName>
</protein>